<dbReference type="AlphaFoldDB" id="A0A174Z3N4"/>
<proteinExistence type="predicted"/>
<protein>
    <submittedName>
        <fullName evidence="1">Uncharacterized protein</fullName>
    </submittedName>
</protein>
<organism evidence="1 2">
    <name type="scientific">Lachnospira eligens</name>
    <dbReference type="NCBI Taxonomy" id="39485"/>
    <lineage>
        <taxon>Bacteria</taxon>
        <taxon>Bacillati</taxon>
        <taxon>Bacillota</taxon>
        <taxon>Clostridia</taxon>
        <taxon>Lachnospirales</taxon>
        <taxon>Lachnospiraceae</taxon>
        <taxon>Lachnospira</taxon>
    </lineage>
</organism>
<name>A0A174Z3N4_9FIRM</name>
<dbReference type="Proteomes" id="UP000095621">
    <property type="component" value="Unassembled WGS sequence"/>
</dbReference>
<reference evidence="1 2" key="1">
    <citation type="submission" date="2015-09" db="EMBL/GenBank/DDBJ databases">
        <authorList>
            <consortium name="Pathogen Informatics"/>
        </authorList>
    </citation>
    <scope>NUCLEOTIDE SEQUENCE [LARGE SCALE GENOMIC DNA]</scope>
    <source>
        <strain evidence="1 2">2789STDY5834875</strain>
    </source>
</reference>
<evidence type="ECO:0000313" key="1">
    <source>
        <dbReference type="EMBL" id="CUQ78756.1"/>
    </source>
</evidence>
<dbReference type="RefSeq" id="WP_055216205.1">
    <property type="nucleotide sequence ID" value="NZ_CZBU01000005.1"/>
</dbReference>
<sequence>MKYIDARTQGSLKQGVMEFLNLSAGGLIRLFVSVYEDTEREPWECVEDFLSEHIVDEKLEYIQMFHLSRRLNGTDLKANNNLEKLLLGSSPLSNFFRKYKVTFESGEGHINLYCNGILQSLDNEFAYNDGNVCYVKSRLGYFKNQDYCVNGFAFRSYLEQNHYYSSLASCPELVGNIERLLGIKGMCADYYSNSKYYCIEYLIPMSEVIFDMGNPPETGCEKTVEFLKQAILRLYNEWLGSSFICDENLILRLPDDECIESEWFVNAEELA</sequence>
<dbReference type="OrthoDB" id="2062704at2"/>
<gene>
    <name evidence="1" type="ORF">ERS852490_02405</name>
</gene>
<accession>A0A174Z3N4</accession>
<dbReference type="EMBL" id="CZBU01000005">
    <property type="protein sequence ID" value="CUQ78756.1"/>
    <property type="molecule type" value="Genomic_DNA"/>
</dbReference>
<evidence type="ECO:0000313" key="2">
    <source>
        <dbReference type="Proteomes" id="UP000095621"/>
    </source>
</evidence>